<protein>
    <submittedName>
        <fullName evidence="9">C-type cytochrome</fullName>
    </submittedName>
</protein>
<evidence type="ECO:0000256" key="1">
    <source>
        <dbReference type="ARBA" id="ARBA00022448"/>
    </source>
</evidence>
<keyword evidence="7" id="KW-0732">Signal</keyword>
<evidence type="ECO:0000256" key="3">
    <source>
        <dbReference type="ARBA" id="ARBA00022723"/>
    </source>
</evidence>
<evidence type="ECO:0000256" key="7">
    <source>
        <dbReference type="SAM" id="SignalP"/>
    </source>
</evidence>
<evidence type="ECO:0000256" key="2">
    <source>
        <dbReference type="ARBA" id="ARBA00022617"/>
    </source>
</evidence>
<keyword evidence="1" id="KW-0813">Transport</keyword>
<comment type="caution">
    <text evidence="9">The sequence shown here is derived from an EMBL/GenBank/DDBJ whole genome shotgun (WGS) entry which is preliminary data.</text>
</comment>
<organism evidence="9 10">
    <name type="scientific">Dechloromonas hankyongensis</name>
    <dbReference type="NCBI Taxonomy" id="2908002"/>
    <lineage>
        <taxon>Bacteria</taxon>
        <taxon>Pseudomonadati</taxon>
        <taxon>Pseudomonadota</taxon>
        <taxon>Betaproteobacteria</taxon>
        <taxon>Rhodocyclales</taxon>
        <taxon>Azonexaceae</taxon>
        <taxon>Dechloromonas</taxon>
    </lineage>
</organism>
<feature type="signal peptide" evidence="7">
    <location>
        <begin position="1"/>
        <end position="26"/>
    </location>
</feature>
<dbReference type="RefSeq" id="WP_275706385.1">
    <property type="nucleotide sequence ID" value="NZ_JAKLTN010000001.1"/>
</dbReference>
<keyword evidence="10" id="KW-1185">Reference proteome</keyword>
<gene>
    <name evidence="9" type="ORF">LZ012_00395</name>
</gene>
<reference evidence="9" key="1">
    <citation type="submission" date="2022-01" db="EMBL/GenBank/DDBJ databases">
        <authorList>
            <person name="Jo J.-H."/>
            <person name="Im W.-T."/>
        </authorList>
    </citation>
    <scope>NUCLEOTIDE SEQUENCE</scope>
    <source>
        <strain evidence="9">XY25</strain>
    </source>
</reference>
<keyword evidence="4" id="KW-0249">Electron transport</keyword>
<evidence type="ECO:0000256" key="4">
    <source>
        <dbReference type="ARBA" id="ARBA00022982"/>
    </source>
</evidence>
<dbReference type="InterPro" id="IPR002324">
    <property type="entry name" value="Cyt_c_ID"/>
</dbReference>
<evidence type="ECO:0000313" key="10">
    <source>
        <dbReference type="Proteomes" id="UP001165384"/>
    </source>
</evidence>
<name>A0ABS9JX12_9RHOO</name>
<keyword evidence="3 6" id="KW-0479">Metal-binding</keyword>
<evidence type="ECO:0000259" key="8">
    <source>
        <dbReference type="PROSITE" id="PS51007"/>
    </source>
</evidence>
<keyword evidence="5 6" id="KW-0408">Iron</keyword>
<evidence type="ECO:0000256" key="6">
    <source>
        <dbReference type="PROSITE-ProRule" id="PRU00433"/>
    </source>
</evidence>
<dbReference type="SUPFAM" id="SSF46626">
    <property type="entry name" value="Cytochrome c"/>
    <property type="match status" value="1"/>
</dbReference>
<accession>A0ABS9JX12</accession>
<feature type="domain" description="Cytochrome c" evidence="8">
    <location>
        <begin position="28"/>
        <end position="116"/>
    </location>
</feature>
<dbReference type="Proteomes" id="UP001165384">
    <property type="component" value="Unassembled WGS sequence"/>
</dbReference>
<dbReference type="Gene3D" id="1.10.760.10">
    <property type="entry name" value="Cytochrome c-like domain"/>
    <property type="match status" value="1"/>
</dbReference>
<dbReference type="EMBL" id="JAKLTN010000001">
    <property type="protein sequence ID" value="MCG2575446.1"/>
    <property type="molecule type" value="Genomic_DNA"/>
</dbReference>
<dbReference type="PRINTS" id="PR00606">
    <property type="entry name" value="CYTCHROMECID"/>
</dbReference>
<evidence type="ECO:0000256" key="5">
    <source>
        <dbReference type="ARBA" id="ARBA00023004"/>
    </source>
</evidence>
<dbReference type="InterPro" id="IPR036909">
    <property type="entry name" value="Cyt_c-like_dom_sf"/>
</dbReference>
<dbReference type="Pfam" id="PF00034">
    <property type="entry name" value="Cytochrom_C"/>
    <property type="match status" value="1"/>
</dbReference>
<keyword evidence="2 6" id="KW-0349">Heme</keyword>
<feature type="chain" id="PRO_5047135032" evidence="7">
    <location>
        <begin position="27"/>
        <end position="116"/>
    </location>
</feature>
<dbReference type="InterPro" id="IPR009056">
    <property type="entry name" value="Cyt_c-like_dom"/>
</dbReference>
<sequence>MKSGIARLSLIAASAVVLAFSSAAGAAVDADAAKALAKKNDCFKCHAIDKTKKGPSYQKIAAKYKGKEAEGEQKMIKNITTGPKVKLEDGTEEDHKIIDTKDQAEMKNLVQWILSQ</sequence>
<dbReference type="PROSITE" id="PS51007">
    <property type="entry name" value="CYTC"/>
    <property type="match status" value="1"/>
</dbReference>
<evidence type="ECO:0000313" key="9">
    <source>
        <dbReference type="EMBL" id="MCG2575446.1"/>
    </source>
</evidence>
<proteinExistence type="predicted"/>